<organism evidence="2 3">
    <name type="scientific">Aphis craccivora</name>
    <name type="common">Cowpea aphid</name>
    <dbReference type="NCBI Taxonomy" id="307492"/>
    <lineage>
        <taxon>Eukaryota</taxon>
        <taxon>Metazoa</taxon>
        <taxon>Ecdysozoa</taxon>
        <taxon>Arthropoda</taxon>
        <taxon>Hexapoda</taxon>
        <taxon>Insecta</taxon>
        <taxon>Pterygota</taxon>
        <taxon>Neoptera</taxon>
        <taxon>Paraneoptera</taxon>
        <taxon>Hemiptera</taxon>
        <taxon>Sternorrhyncha</taxon>
        <taxon>Aphidomorpha</taxon>
        <taxon>Aphidoidea</taxon>
        <taxon>Aphididae</taxon>
        <taxon>Aphidini</taxon>
        <taxon>Aphis</taxon>
        <taxon>Aphis</taxon>
    </lineage>
</organism>
<proteinExistence type="predicted"/>
<keyword evidence="2" id="KW-0695">RNA-directed DNA polymerase</keyword>
<dbReference type="PANTHER" id="PTHR47027">
    <property type="entry name" value="REVERSE TRANSCRIPTASE DOMAIN-CONTAINING PROTEIN"/>
    <property type="match status" value="1"/>
</dbReference>
<dbReference type="InterPro" id="IPR000477">
    <property type="entry name" value="RT_dom"/>
</dbReference>
<comment type="caution">
    <text evidence="2">The sequence shown here is derived from an EMBL/GenBank/DDBJ whole genome shotgun (WGS) entry which is preliminary data.</text>
</comment>
<dbReference type="Proteomes" id="UP000478052">
    <property type="component" value="Unassembled WGS sequence"/>
</dbReference>
<protein>
    <submittedName>
        <fullName evidence="2">LINE-1 reverse transcriptase</fullName>
    </submittedName>
</protein>
<dbReference type="PANTHER" id="PTHR47027:SF20">
    <property type="entry name" value="REVERSE TRANSCRIPTASE-LIKE PROTEIN WITH RNA-DIRECTED DNA POLYMERASE DOMAIN"/>
    <property type="match status" value="1"/>
</dbReference>
<accession>A0A6G0ZGQ6</accession>
<gene>
    <name evidence="2" type="ORF">FWK35_00003605</name>
</gene>
<evidence type="ECO:0000313" key="2">
    <source>
        <dbReference type="EMBL" id="KAF0770224.1"/>
    </source>
</evidence>
<dbReference type="AlphaFoldDB" id="A0A6G0ZGQ6"/>
<evidence type="ECO:0000259" key="1">
    <source>
        <dbReference type="Pfam" id="PF00078"/>
    </source>
</evidence>
<sequence length="408" mass="48557">MYIPIQISRLCLNIKPNYKLSLFKERIPEVENYRGISLLNTKYKILALVILNRLQKYSEGIIGDYQSEFRMGRSTIDHIFGWDFDANAFFFLVFAPSNYEYDRDLHMIFVDYKQAYDSIIRKELWRTLAYLGIPKKLITLIQICDADSYSRIQFKNVSSHTFKIENGLRQGEMLCHRRREKEHDRNDESRGSIGLRINTEKTKYMIMTRKLRTLRDITIDNSQIEQIRDFKYLGVTLDKQNNMHGEINTRLAAANKCYFHRRAQDLVKNYILASESSPFILRKIHGPIYSQEEQKWKIRSNNELRALFKRENVVQFVGSTRLEWMGHVWRADGRLLKRVLSEEMEGMRLRGRPCRRRMDSVRETMMELMQSREINWDITAKDRGKWKDLVSAAKSLNGFTNFFVKMKH</sequence>
<keyword evidence="3" id="KW-1185">Reference proteome</keyword>
<evidence type="ECO:0000313" key="3">
    <source>
        <dbReference type="Proteomes" id="UP000478052"/>
    </source>
</evidence>
<dbReference type="GO" id="GO:0003964">
    <property type="term" value="F:RNA-directed DNA polymerase activity"/>
    <property type="evidence" value="ECO:0007669"/>
    <property type="project" value="UniProtKB-KW"/>
</dbReference>
<dbReference type="EMBL" id="VUJU01000465">
    <property type="protein sequence ID" value="KAF0770224.1"/>
    <property type="molecule type" value="Genomic_DNA"/>
</dbReference>
<dbReference type="Pfam" id="PF00078">
    <property type="entry name" value="RVT_1"/>
    <property type="match status" value="1"/>
</dbReference>
<keyword evidence="2" id="KW-0808">Transferase</keyword>
<name>A0A6G0ZGQ6_APHCR</name>
<dbReference type="OrthoDB" id="8186838at2759"/>
<reference evidence="2 3" key="1">
    <citation type="submission" date="2019-08" db="EMBL/GenBank/DDBJ databases">
        <title>Whole genome of Aphis craccivora.</title>
        <authorList>
            <person name="Voronova N.V."/>
            <person name="Shulinski R.S."/>
            <person name="Bandarenka Y.V."/>
            <person name="Zhorov D.G."/>
            <person name="Warner D."/>
        </authorList>
    </citation>
    <scope>NUCLEOTIDE SEQUENCE [LARGE SCALE GENOMIC DNA]</scope>
    <source>
        <strain evidence="2">180601</strain>
        <tissue evidence="2">Whole Body</tissue>
    </source>
</reference>
<keyword evidence="2" id="KW-0548">Nucleotidyltransferase</keyword>
<feature type="domain" description="Reverse transcriptase" evidence="1">
    <location>
        <begin position="30"/>
        <end position="171"/>
    </location>
</feature>